<gene>
    <name evidence="1" type="ORF">LCGC14_0354970</name>
</gene>
<organism evidence="1">
    <name type="scientific">marine sediment metagenome</name>
    <dbReference type="NCBI Taxonomy" id="412755"/>
    <lineage>
        <taxon>unclassified sequences</taxon>
        <taxon>metagenomes</taxon>
        <taxon>ecological metagenomes</taxon>
    </lineage>
</organism>
<evidence type="ECO:0000313" key="1">
    <source>
        <dbReference type="EMBL" id="KKN77932.1"/>
    </source>
</evidence>
<dbReference type="AlphaFoldDB" id="A0A0F9TSJ8"/>
<dbReference type="EMBL" id="LAZR01000271">
    <property type="protein sequence ID" value="KKN77932.1"/>
    <property type="molecule type" value="Genomic_DNA"/>
</dbReference>
<reference evidence="1" key="1">
    <citation type="journal article" date="2015" name="Nature">
        <title>Complex archaea that bridge the gap between prokaryotes and eukaryotes.</title>
        <authorList>
            <person name="Spang A."/>
            <person name="Saw J.H."/>
            <person name="Jorgensen S.L."/>
            <person name="Zaremba-Niedzwiedzka K."/>
            <person name="Martijn J."/>
            <person name="Lind A.E."/>
            <person name="van Eijk R."/>
            <person name="Schleper C."/>
            <person name="Guy L."/>
            <person name="Ettema T.J."/>
        </authorList>
    </citation>
    <scope>NUCLEOTIDE SEQUENCE</scope>
</reference>
<name>A0A0F9TSJ8_9ZZZZ</name>
<dbReference type="Pfam" id="PF07105">
    <property type="entry name" value="DUF1367"/>
    <property type="match status" value="2"/>
</dbReference>
<protein>
    <submittedName>
        <fullName evidence="1">Uncharacterized protein</fullName>
    </submittedName>
</protein>
<proteinExistence type="predicted"/>
<dbReference type="InterPro" id="IPR009797">
    <property type="entry name" value="DUF1367"/>
</dbReference>
<sequence>MTKAVFQKTLGGLRPTDDDGEAIMAGIKIGALVMVEVIKARNLQHHRLFMALVQKVFENQERYEIKEHMLTALKVALGHCDTIIAKDGNPAYIPKSISFAKMDQTAFNAFYNRAVDIVIRHWLPGVTSEELKNEVWDMVGGSIAAPPSADKADEETTG</sequence>
<accession>A0A0F9TSJ8</accession>
<comment type="caution">
    <text evidence="1">The sequence shown here is derived from an EMBL/GenBank/DDBJ whole genome shotgun (WGS) entry which is preliminary data.</text>
</comment>